<dbReference type="AlphaFoldDB" id="A0A7Y0END4"/>
<feature type="region of interest" description="Disordered" evidence="1">
    <location>
        <begin position="150"/>
        <end position="172"/>
    </location>
</feature>
<organism evidence="2 3">
    <name type="scientific">Bifidobacterium oedipodis</name>
    <dbReference type="NCBI Taxonomy" id="2675322"/>
    <lineage>
        <taxon>Bacteria</taxon>
        <taxon>Bacillati</taxon>
        <taxon>Actinomycetota</taxon>
        <taxon>Actinomycetes</taxon>
        <taxon>Bifidobacteriales</taxon>
        <taxon>Bifidobacteriaceae</taxon>
        <taxon>Bifidobacterium</taxon>
    </lineage>
</organism>
<accession>A0A7Y0END4</accession>
<evidence type="ECO:0000256" key="1">
    <source>
        <dbReference type="SAM" id="MobiDB-lite"/>
    </source>
</evidence>
<sequence length="172" mass="18811">MQLRSANERASLTPLHSKKGPIMANSVYKLSSDPVVLSGNINSARERMTKEWWDSHTSEQAPVQHDAQGRIIRKVEFLTTVNSFGEDRCEARSVKVPDGEWSSKIGKFATVRFVNLTLTVGDLRGADGKFNGHFESLSADDIEIISPGLQQPGFTSNTVRPAATASTAKHEG</sequence>
<proteinExistence type="predicted"/>
<reference evidence="2 3" key="1">
    <citation type="submission" date="2020-02" db="EMBL/GenBank/DDBJ databases">
        <title>Characterization of phylogenetic diversity of novel bifidobacterial species isolated in Czech ZOOs.</title>
        <authorList>
            <person name="Lugli G.A."/>
            <person name="Vera N.B."/>
            <person name="Ventura M."/>
        </authorList>
    </citation>
    <scope>NUCLEOTIDE SEQUENCE [LARGE SCALE GENOMIC DNA]</scope>
    <source>
        <strain evidence="2 3">DSM 109957</strain>
    </source>
</reference>
<dbReference type="EMBL" id="JAAIII010000001">
    <property type="protein sequence ID" value="NMM93426.1"/>
    <property type="molecule type" value="Genomic_DNA"/>
</dbReference>
<protein>
    <submittedName>
        <fullName evidence="2">Uncharacterized protein</fullName>
    </submittedName>
</protein>
<gene>
    <name evidence="2" type="ORF">G1C95_0611</name>
</gene>
<comment type="caution">
    <text evidence="2">The sequence shown here is derived from an EMBL/GenBank/DDBJ whole genome shotgun (WGS) entry which is preliminary data.</text>
</comment>
<evidence type="ECO:0000313" key="2">
    <source>
        <dbReference type="EMBL" id="NMM93426.1"/>
    </source>
</evidence>
<keyword evidence="3" id="KW-1185">Reference proteome</keyword>
<evidence type="ECO:0000313" key="3">
    <source>
        <dbReference type="Proteomes" id="UP000532194"/>
    </source>
</evidence>
<name>A0A7Y0END4_9BIFI</name>
<dbReference type="Proteomes" id="UP000532194">
    <property type="component" value="Unassembled WGS sequence"/>
</dbReference>